<gene>
    <name evidence="2" type="ORF">GTW20_21660</name>
</gene>
<reference evidence="2 3" key="1">
    <citation type="journal article" date="2019" name="Nat. Commun.">
        <title>The antimicrobial potential of Streptomyces from insect microbiomes.</title>
        <authorList>
            <person name="Chevrette M.G."/>
            <person name="Carlson C.M."/>
            <person name="Ortega H.E."/>
            <person name="Thomas C."/>
            <person name="Ananiev G.E."/>
            <person name="Barns K.J."/>
            <person name="Book A.J."/>
            <person name="Cagnazzo J."/>
            <person name="Carlos C."/>
            <person name="Flanigan W."/>
            <person name="Grubbs K.J."/>
            <person name="Horn H.A."/>
            <person name="Hoffmann F.M."/>
            <person name="Klassen J.L."/>
            <person name="Knack J.J."/>
            <person name="Lewin G.R."/>
            <person name="McDonald B.R."/>
            <person name="Muller L."/>
            <person name="Melo W.G.P."/>
            <person name="Pinto-Tomas A.A."/>
            <person name="Schmitz A."/>
            <person name="Wendt-Pienkowski E."/>
            <person name="Wildman S."/>
            <person name="Zhao M."/>
            <person name="Zhang F."/>
            <person name="Bugni T.S."/>
            <person name="Andes D.R."/>
            <person name="Pupo M.T."/>
            <person name="Currie C.R."/>
        </authorList>
    </citation>
    <scope>NUCLEOTIDE SEQUENCE [LARGE SCALE GENOMIC DNA]</scope>
    <source>
        <strain evidence="2 3">SID5840</strain>
    </source>
</reference>
<evidence type="ECO:0000313" key="3">
    <source>
        <dbReference type="Proteomes" id="UP000467124"/>
    </source>
</evidence>
<feature type="transmembrane region" description="Helical" evidence="1">
    <location>
        <begin position="66"/>
        <end position="88"/>
    </location>
</feature>
<organism evidence="2 3">
    <name type="scientific">Nocardiopsis alba</name>
    <dbReference type="NCBI Taxonomy" id="53437"/>
    <lineage>
        <taxon>Bacteria</taxon>
        <taxon>Bacillati</taxon>
        <taxon>Actinomycetota</taxon>
        <taxon>Actinomycetes</taxon>
        <taxon>Streptosporangiales</taxon>
        <taxon>Nocardiopsidaceae</taxon>
        <taxon>Nocardiopsis</taxon>
    </lineage>
</organism>
<proteinExistence type="predicted"/>
<feature type="transmembrane region" description="Helical" evidence="1">
    <location>
        <begin position="117"/>
        <end position="139"/>
    </location>
</feature>
<dbReference type="Proteomes" id="UP000467124">
    <property type="component" value="Unassembled WGS sequence"/>
</dbReference>
<accession>A0A7K2IXX4</accession>
<dbReference type="EMBL" id="WWHY01000001">
    <property type="protein sequence ID" value="MYR34789.1"/>
    <property type="molecule type" value="Genomic_DNA"/>
</dbReference>
<evidence type="ECO:0000256" key="1">
    <source>
        <dbReference type="SAM" id="Phobius"/>
    </source>
</evidence>
<keyword evidence="1" id="KW-0812">Transmembrane</keyword>
<evidence type="ECO:0000313" key="2">
    <source>
        <dbReference type="EMBL" id="MYR34789.1"/>
    </source>
</evidence>
<keyword evidence="1" id="KW-1133">Transmembrane helix</keyword>
<dbReference type="AlphaFoldDB" id="A0A7K2IXX4"/>
<comment type="caution">
    <text evidence="2">The sequence shown here is derived from an EMBL/GenBank/DDBJ whole genome shotgun (WGS) entry which is preliminary data.</text>
</comment>
<name>A0A7K2IXX4_9ACTN</name>
<feature type="transmembrane region" description="Helical" evidence="1">
    <location>
        <begin position="39"/>
        <end position="59"/>
    </location>
</feature>
<sequence>MSTTHRLAPGLSPPVLILLAALAAPRVILHDLGLIGEGTFVNALFVFVPPLVWIAVVLGRRAPNPFVTLLVVGVLYGLMLVIGHQILWNVAWEGEPPRLGGSLSALPPLAHEVITRGAAVVSGLVTGTVVGALAGLVALAGSRILPERAGTP</sequence>
<dbReference type="RefSeq" id="WP_161111693.1">
    <property type="nucleotide sequence ID" value="NZ_WWHY01000001.1"/>
</dbReference>
<keyword evidence="1" id="KW-0472">Membrane</keyword>
<protein>
    <submittedName>
        <fullName evidence="2">Uncharacterized protein</fullName>
    </submittedName>
</protein>